<dbReference type="Proteomes" id="UP000460412">
    <property type="component" value="Unassembled WGS sequence"/>
</dbReference>
<feature type="region of interest" description="Disordered" evidence="1">
    <location>
        <begin position="1"/>
        <end position="150"/>
    </location>
</feature>
<sequence length="150" mass="17496">MGPISRLSARQTDPYQARRERLEKKAAEKEDGSVKETKNTPMRRARDEYVPGDDRTLETDKTPEKSKGSDKALKQAEGKKPQMCKASTDKVDREIEKLKKRKKELEGQLRTEQDETRRQSLESELAQVERELSQKDNDAYRRQHTVFTKM</sequence>
<protein>
    <submittedName>
        <fullName evidence="2">Uncharacterized protein</fullName>
    </submittedName>
</protein>
<gene>
    <name evidence="2" type="ORF">GN277_25850</name>
</gene>
<reference evidence="2 3" key="1">
    <citation type="submission" date="2019-12" db="EMBL/GenBank/DDBJ databases">
        <title>Sporaefaciens musculi gen. nov., sp. nov., a novel bacterium isolated from the caecum of an obese mouse.</title>
        <authorList>
            <person name="Rasmussen T.S."/>
            <person name="Streidl T."/>
            <person name="Hitch T.C.A."/>
            <person name="Wortmann E."/>
            <person name="Deptula P."/>
            <person name="Hansen M."/>
            <person name="Nielsen D.S."/>
            <person name="Clavel T."/>
            <person name="Vogensen F.K."/>
        </authorList>
    </citation>
    <scope>NUCLEOTIDE SEQUENCE [LARGE SCALE GENOMIC DNA]</scope>
    <source>
        <strain evidence="2 3">WCA-9-b2</strain>
    </source>
</reference>
<dbReference type="AlphaFoldDB" id="A0A7X3MLH7"/>
<evidence type="ECO:0000313" key="3">
    <source>
        <dbReference type="Proteomes" id="UP000460412"/>
    </source>
</evidence>
<keyword evidence="3" id="KW-1185">Reference proteome</keyword>
<feature type="compositionally biased region" description="Basic and acidic residues" evidence="1">
    <location>
        <begin position="87"/>
        <end position="141"/>
    </location>
</feature>
<feature type="compositionally biased region" description="Basic and acidic residues" evidence="1">
    <location>
        <begin position="16"/>
        <end position="80"/>
    </location>
</feature>
<evidence type="ECO:0000313" key="2">
    <source>
        <dbReference type="EMBL" id="MXP78638.1"/>
    </source>
</evidence>
<accession>A0A7X3MLH7</accession>
<comment type="caution">
    <text evidence="2">The sequence shown here is derived from an EMBL/GenBank/DDBJ whole genome shotgun (WGS) entry which is preliminary data.</text>
</comment>
<proteinExistence type="predicted"/>
<organism evidence="2 3">
    <name type="scientific">Sporofaciens musculi</name>
    <dbReference type="NCBI Taxonomy" id="2681861"/>
    <lineage>
        <taxon>Bacteria</taxon>
        <taxon>Bacillati</taxon>
        <taxon>Bacillota</taxon>
        <taxon>Clostridia</taxon>
        <taxon>Lachnospirales</taxon>
        <taxon>Lachnospiraceae</taxon>
        <taxon>Sporofaciens</taxon>
    </lineage>
</organism>
<evidence type="ECO:0000256" key="1">
    <source>
        <dbReference type="SAM" id="MobiDB-lite"/>
    </source>
</evidence>
<dbReference type="EMBL" id="WUQX01000001">
    <property type="protein sequence ID" value="MXP78638.1"/>
    <property type="molecule type" value="Genomic_DNA"/>
</dbReference>
<dbReference type="RefSeq" id="WP_159755504.1">
    <property type="nucleotide sequence ID" value="NZ_WUQX01000001.1"/>
</dbReference>
<name>A0A7X3MLH7_9FIRM</name>